<evidence type="ECO:0000313" key="2">
    <source>
        <dbReference type="EMBL" id="PRX42473.1"/>
    </source>
</evidence>
<dbReference type="InterPro" id="IPR034660">
    <property type="entry name" value="DinB/YfiT-like"/>
</dbReference>
<reference evidence="2 3" key="1">
    <citation type="submission" date="2018-03" db="EMBL/GenBank/DDBJ databases">
        <title>Genomic Encyclopedia of Type Strains, Phase III (KMG-III): the genomes of soil and plant-associated and newly described type strains.</title>
        <authorList>
            <person name="Whitman W."/>
        </authorList>
    </citation>
    <scope>NUCLEOTIDE SEQUENCE [LARGE SCALE GENOMIC DNA]</scope>
    <source>
        <strain evidence="2 3">CGMCC 4.7104</strain>
    </source>
</reference>
<dbReference type="AlphaFoldDB" id="A0A2T0LJ26"/>
<dbReference type="InterPro" id="IPR024344">
    <property type="entry name" value="MDMPI_metal-binding"/>
</dbReference>
<name>A0A2T0LJ26_9ACTN</name>
<organism evidence="2 3">
    <name type="scientific">Nonomuraea fuscirosea</name>
    <dbReference type="NCBI Taxonomy" id="1291556"/>
    <lineage>
        <taxon>Bacteria</taxon>
        <taxon>Bacillati</taxon>
        <taxon>Actinomycetota</taxon>
        <taxon>Actinomycetes</taxon>
        <taxon>Streptosporangiales</taxon>
        <taxon>Streptosporangiaceae</taxon>
        <taxon>Nonomuraea</taxon>
    </lineage>
</organism>
<evidence type="ECO:0000313" key="3">
    <source>
        <dbReference type="Proteomes" id="UP000238312"/>
    </source>
</evidence>
<dbReference type="NCBIfam" id="TIGR03086">
    <property type="entry name" value="TIGR03086 family metal-binding protein"/>
    <property type="match status" value="1"/>
</dbReference>
<dbReference type="Proteomes" id="UP000238312">
    <property type="component" value="Unassembled WGS sequence"/>
</dbReference>
<dbReference type="EMBL" id="PVNG01000068">
    <property type="protein sequence ID" value="PRX42473.1"/>
    <property type="molecule type" value="Genomic_DNA"/>
</dbReference>
<comment type="caution">
    <text evidence="2">The sequence shown here is derived from an EMBL/GenBank/DDBJ whole genome shotgun (WGS) entry which is preliminary data.</text>
</comment>
<dbReference type="Gene3D" id="1.20.120.450">
    <property type="entry name" value="dinb family like domain"/>
    <property type="match status" value="1"/>
</dbReference>
<dbReference type="GO" id="GO:0046872">
    <property type="term" value="F:metal ion binding"/>
    <property type="evidence" value="ECO:0007669"/>
    <property type="project" value="InterPro"/>
</dbReference>
<sequence length="195" mass="20533">MPQTIALLDQGHAWTAEQMAAITAEDLTAPTPCPPWNLRHLLDHLLEMLVVIAHAAEGRPLDPGWRDNVAAAVATSGEAPAAAFEAMASRLAAAWRRPGALEQTCQLSFGAVPASVVAGIQLLEVVVHGWDITSTVGRPARIPDDLANAVYAFAQGPVVTAKRGIAFADPLDVAHPRSASDRLLAYLGRVPLTSA</sequence>
<proteinExistence type="predicted"/>
<dbReference type="InterPro" id="IPR017520">
    <property type="entry name" value="CHP03086"/>
</dbReference>
<dbReference type="RefSeq" id="WP_106253632.1">
    <property type="nucleotide sequence ID" value="NZ_PVNG01000068.1"/>
</dbReference>
<feature type="domain" description="Mycothiol-dependent maleylpyruvate isomerase metal-binding" evidence="1">
    <location>
        <begin position="9"/>
        <end position="132"/>
    </location>
</feature>
<keyword evidence="3" id="KW-1185">Reference proteome</keyword>
<dbReference type="InterPro" id="IPR017517">
    <property type="entry name" value="Maleyloyr_isom"/>
</dbReference>
<dbReference type="OrthoDB" id="5185819at2"/>
<dbReference type="Pfam" id="PF11716">
    <property type="entry name" value="MDMPI_N"/>
    <property type="match status" value="1"/>
</dbReference>
<dbReference type="SUPFAM" id="SSF109854">
    <property type="entry name" value="DinB/YfiT-like putative metalloenzymes"/>
    <property type="match status" value="1"/>
</dbReference>
<protein>
    <submittedName>
        <fullName evidence="2">Uncharacterized protein (TIGR03086 family)</fullName>
    </submittedName>
</protein>
<gene>
    <name evidence="2" type="ORF">B0I32_1688</name>
</gene>
<dbReference type="NCBIfam" id="TIGR03083">
    <property type="entry name" value="maleylpyruvate isomerase family mycothiol-dependent enzyme"/>
    <property type="match status" value="1"/>
</dbReference>
<accession>A0A2T0LJ26</accession>
<evidence type="ECO:0000259" key="1">
    <source>
        <dbReference type="Pfam" id="PF11716"/>
    </source>
</evidence>